<gene>
    <name evidence="1" type="ORF">E5357_04365</name>
</gene>
<name>A0AC61R2P3_9FIRM</name>
<organism evidence="1 2">
    <name type="scientific">Hominisplanchenecus murintestinalis</name>
    <dbReference type="NCBI Taxonomy" id="2941517"/>
    <lineage>
        <taxon>Bacteria</taxon>
        <taxon>Bacillati</taxon>
        <taxon>Bacillota</taxon>
        <taxon>Clostridia</taxon>
        <taxon>Lachnospirales</taxon>
        <taxon>Lachnospiraceae</taxon>
        <taxon>Hominisplanchenecus</taxon>
    </lineage>
</organism>
<protein>
    <submittedName>
        <fullName evidence="1">TetR/AcrR family transcriptional regulator</fullName>
    </submittedName>
</protein>
<dbReference type="Proteomes" id="UP000307720">
    <property type="component" value="Unassembled WGS sequence"/>
</dbReference>
<keyword evidence="2" id="KW-1185">Reference proteome</keyword>
<evidence type="ECO:0000313" key="1">
    <source>
        <dbReference type="EMBL" id="TGX99719.1"/>
    </source>
</evidence>
<accession>A0AC61R2P3</accession>
<proteinExistence type="predicted"/>
<comment type="caution">
    <text evidence="1">The sequence shown here is derived from an EMBL/GenBank/DDBJ whole genome shotgun (WGS) entry which is preliminary data.</text>
</comment>
<evidence type="ECO:0000313" key="2">
    <source>
        <dbReference type="Proteomes" id="UP000307720"/>
    </source>
</evidence>
<reference evidence="1" key="1">
    <citation type="submission" date="2019-04" db="EMBL/GenBank/DDBJ databases">
        <title>Microbes associate with the intestines of laboratory mice.</title>
        <authorList>
            <person name="Navarre W."/>
            <person name="Wong E."/>
            <person name="Huang K."/>
            <person name="Tropini C."/>
            <person name="Ng K."/>
            <person name="Yu B."/>
        </authorList>
    </citation>
    <scope>NUCLEOTIDE SEQUENCE</scope>
    <source>
        <strain evidence="1">NM72_1-8</strain>
    </source>
</reference>
<dbReference type="EMBL" id="SRZB01000005">
    <property type="protein sequence ID" value="TGX99719.1"/>
    <property type="molecule type" value="Genomic_DNA"/>
</dbReference>
<sequence>MSKLEINKQKKRDALLNTAFELFVSKGIQKTSISDIVEHAGVAKGTFYLYFTDKYDLRNKLISHKANQLFQAAYLSMRQEKPESFEDQVIFLCSHIIDCLEAAPSLLILISKHLSWGIFKTAIAKPDPSSEKNVYEIYTQIITESGQALKQPEIMIYMIAELISGSIYNPILYRQPVPLSEIKPYIFATVREIVRKHLA</sequence>